<dbReference type="EMBL" id="LSRF01000001">
    <property type="protein sequence ID" value="KXP15272.1"/>
    <property type="molecule type" value="Genomic_DNA"/>
</dbReference>
<evidence type="ECO:0000313" key="2">
    <source>
        <dbReference type="EMBL" id="KXO95912.1"/>
    </source>
</evidence>
<name>A0A138AXY1_9ACTN</name>
<dbReference type="Proteomes" id="UP000070258">
    <property type="component" value="Unassembled WGS sequence"/>
</dbReference>
<dbReference type="EMBL" id="LSRE01000023">
    <property type="protein sequence ID" value="KXO95912.1"/>
    <property type="molecule type" value="Genomic_DNA"/>
</dbReference>
<feature type="compositionally biased region" description="Low complexity" evidence="1">
    <location>
        <begin position="52"/>
        <end position="63"/>
    </location>
</feature>
<feature type="region of interest" description="Disordered" evidence="1">
    <location>
        <begin position="48"/>
        <end position="72"/>
    </location>
</feature>
<evidence type="ECO:0000313" key="5">
    <source>
        <dbReference type="Proteomes" id="UP000070409"/>
    </source>
</evidence>
<dbReference type="STRING" id="239498.AXK60_04500"/>
<dbReference type="InterPro" id="IPR028037">
    <property type="entry name" value="Antitoxin_Rv0909/MT0933"/>
</dbReference>
<dbReference type="AlphaFoldDB" id="A0A138AXY1"/>
<dbReference type="Pfam" id="PF14013">
    <property type="entry name" value="MT0933_antitox"/>
    <property type="match status" value="1"/>
</dbReference>
<evidence type="ECO:0000313" key="4">
    <source>
        <dbReference type="Proteomes" id="UP000070258"/>
    </source>
</evidence>
<evidence type="ECO:0000313" key="3">
    <source>
        <dbReference type="EMBL" id="KXP15272.1"/>
    </source>
</evidence>
<gene>
    <name evidence="3" type="ORF">AXK60_04500</name>
    <name evidence="2" type="ORF">AXK61_04480</name>
</gene>
<reference evidence="4" key="1">
    <citation type="submission" date="2016-02" db="EMBL/GenBank/DDBJ databases">
        <authorList>
            <person name="Wen L."/>
            <person name="He K."/>
            <person name="Yang H."/>
        </authorList>
    </citation>
    <scope>NUCLEOTIDE SEQUENCE [LARGE SCALE GENOMIC DNA]</scope>
    <source>
        <strain evidence="4">JCM 15929</strain>
    </source>
</reference>
<keyword evidence="5" id="KW-1185">Reference proteome</keyword>
<evidence type="ECO:0008006" key="6">
    <source>
        <dbReference type="Google" id="ProtNLM"/>
    </source>
</evidence>
<comment type="caution">
    <text evidence="3">The sequence shown here is derived from an EMBL/GenBank/DDBJ whole genome shotgun (WGS) entry which is preliminary data.</text>
</comment>
<accession>A0A138AXY1</accession>
<sequence>MALLDKIKELLGKNPDQVNKVIDKAGSAAKGKFAGHDAQIDMATNKIKDVAGGSTPPAGGEPTPGTPPPNPS</sequence>
<dbReference type="Proteomes" id="UP000070409">
    <property type="component" value="Unassembled WGS sequence"/>
</dbReference>
<reference evidence="2 5" key="3">
    <citation type="submission" date="2016-02" db="EMBL/GenBank/DDBJ databases">
        <authorList>
            <person name="Teng J.L."/>
            <person name="Tang Y."/>
            <person name="Huang Y."/>
            <person name="Guo F."/>
            <person name="Wei W."/>
            <person name="Chen J.H."/>
            <person name="Wong S.Y."/>
            <person name="Lau S.K."/>
            <person name="Woo P.C."/>
        </authorList>
    </citation>
    <scope>NUCLEOTIDE SEQUENCE [LARGE SCALE GENOMIC DNA]</scope>
    <source>
        <strain evidence="2 5">JCM 13375</strain>
    </source>
</reference>
<evidence type="ECO:0000256" key="1">
    <source>
        <dbReference type="SAM" id="MobiDB-lite"/>
    </source>
</evidence>
<reference evidence="3" key="2">
    <citation type="submission" date="2016-02" db="EMBL/GenBank/DDBJ databases">
        <authorList>
            <person name="Teng J.L."/>
            <person name="Yang Y."/>
            <person name="Huang Y."/>
            <person name="Guo F."/>
            <person name="Wei W."/>
            <person name="Chen J.H."/>
            <person name="Wong S.Y."/>
            <person name="Lau S.K."/>
            <person name="Woo P.C."/>
        </authorList>
    </citation>
    <scope>NUCLEOTIDE SEQUENCE</scope>
    <source>
        <strain evidence="3">JCM 15929</strain>
    </source>
</reference>
<dbReference type="RefSeq" id="WP_068569962.1">
    <property type="nucleotide sequence ID" value="NZ_LSRE01000023.1"/>
</dbReference>
<proteinExistence type="predicted"/>
<protein>
    <recommendedName>
        <fullName evidence="6">Antitoxin</fullName>
    </recommendedName>
</protein>
<organism evidence="3 4">
    <name type="scientific">Tsukamurella pseudospumae</name>
    <dbReference type="NCBI Taxonomy" id="239498"/>
    <lineage>
        <taxon>Bacteria</taxon>
        <taxon>Bacillati</taxon>
        <taxon>Actinomycetota</taxon>
        <taxon>Actinomycetes</taxon>
        <taxon>Mycobacteriales</taxon>
        <taxon>Tsukamurellaceae</taxon>
        <taxon>Tsukamurella</taxon>
    </lineage>
</organism>